<gene>
    <name evidence="1" type="ORF">PHAMO_80142</name>
</gene>
<name>H8FYB3_MAGML</name>
<dbReference type="OrthoDB" id="8261795at2"/>
<dbReference type="Proteomes" id="UP000004169">
    <property type="component" value="Unassembled WGS sequence"/>
</dbReference>
<evidence type="ECO:0000313" key="1">
    <source>
        <dbReference type="EMBL" id="CCG43351.1"/>
    </source>
</evidence>
<dbReference type="AlphaFoldDB" id="H8FYB3"/>
<dbReference type="EMBL" id="CAHP01000060">
    <property type="protein sequence ID" value="CCG43351.1"/>
    <property type="molecule type" value="Genomic_DNA"/>
</dbReference>
<protein>
    <submittedName>
        <fullName evidence="1">Uncharacterized protein</fullName>
    </submittedName>
</protein>
<keyword evidence="2" id="KW-1185">Reference proteome</keyword>
<sequence>MVDQTAVDWLNARLRAEAGPIYTQSAPAKLTFKQRDGSFTKHPLIGGEQMRLVEVYMGKRKGAILCFEPIGDWGKSESDPMNDMVRAEIPLNEMPAFFDLFGVTIGELKKGAILPSLDALSGATISKSALSDRYSDNPIWGTW</sequence>
<dbReference type="STRING" id="1150626.PHAMO_80142"/>
<comment type="caution">
    <text evidence="1">The sequence shown here is derived from an EMBL/GenBank/DDBJ whole genome shotgun (WGS) entry which is preliminary data.</text>
</comment>
<evidence type="ECO:0000313" key="2">
    <source>
        <dbReference type="Proteomes" id="UP000004169"/>
    </source>
</evidence>
<reference evidence="1 2" key="1">
    <citation type="journal article" date="2012" name="J. Bacteriol.">
        <title>Draft Genome Sequence of the Purple Photosynthetic Bacterium Phaeospirillum molischianum DSM120, a Particularly Versatile Bacterium.</title>
        <authorList>
            <person name="Duquesne K."/>
            <person name="Prima V."/>
            <person name="Ji B."/>
            <person name="Rouy Z."/>
            <person name="Medigue C."/>
            <person name="Talla E."/>
            <person name="Sturgis J.N."/>
        </authorList>
    </citation>
    <scope>NUCLEOTIDE SEQUENCE [LARGE SCALE GENOMIC DNA]</scope>
    <source>
        <strain evidence="2">DSM120</strain>
    </source>
</reference>
<accession>H8FYB3</accession>
<dbReference type="RefSeq" id="WP_002731442.1">
    <property type="nucleotide sequence ID" value="NZ_CAHP01000060.1"/>
</dbReference>
<organism evidence="1 2">
    <name type="scientific">Magnetospirillum molischianum DSM 120</name>
    <dbReference type="NCBI Taxonomy" id="1150626"/>
    <lineage>
        <taxon>Bacteria</taxon>
        <taxon>Pseudomonadati</taxon>
        <taxon>Pseudomonadota</taxon>
        <taxon>Alphaproteobacteria</taxon>
        <taxon>Rhodospirillales</taxon>
        <taxon>Rhodospirillaceae</taxon>
        <taxon>Magnetospirillum</taxon>
    </lineage>
</organism>
<proteinExistence type="predicted"/>